<dbReference type="EMBL" id="FQUH01000027">
    <property type="protein sequence ID" value="SHG07986.1"/>
    <property type="molecule type" value="Genomic_DNA"/>
</dbReference>
<dbReference type="GO" id="GO:0033214">
    <property type="term" value="P:siderophore-iron import into cell"/>
    <property type="evidence" value="ECO:0007669"/>
    <property type="project" value="TreeGrafter"/>
</dbReference>
<proteinExistence type="inferred from homology"/>
<keyword evidence="6 8" id="KW-1133">Transmembrane helix</keyword>
<feature type="transmembrane region" description="Helical" evidence="8">
    <location>
        <begin position="205"/>
        <end position="226"/>
    </location>
</feature>
<keyword evidence="7 8" id="KW-0472">Membrane</keyword>
<evidence type="ECO:0000256" key="7">
    <source>
        <dbReference type="ARBA" id="ARBA00023136"/>
    </source>
</evidence>
<keyword evidence="5 8" id="KW-0812">Transmembrane</keyword>
<keyword evidence="4" id="KW-1003">Cell membrane</keyword>
<dbReference type="FunFam" id="1.10.3470.10:FF:000001">
    <property type="entry name" value="Vitamin B12 ABC transporter permease BtuC"/>
    <property type="match status" value="1"/>
</dbReference>
<dbReference type="PANTHER" id="PTHR30472:SF1">
    <property type="entry name" value="FE(3+) DICITRATE TRANSPORT SYSTEM PERMEASE PROTEIN FECC-RELATED"/>
    <property type="match status" value="1"/>
</dbReference>
<evidence type="ECO:0000256" key="6">
    <source>
        <dbReference type="ARBA" id="ARBA00022989"/>
    </source>
</evidence>
<name>A0A1M5GW52_VIBGA</name>
<dbReference type="CDD" id="cd06550">
    <property type="entry name" value="TM_ABC_iron-siderophores_like"/>
    <property type="match status" value="1"/>
</dbReference>
<organism evidence="9 10">
    <name type="scientific">Vibrio gazogenes DSM 21264 = NBRC 103151</name>
    <dbReference type="NCBI Taxonomy" id="1123492"/>
    <lineage>
        <taxon>Bacteria</taxon>
        <taxon>Pseudomonadati</taxon>
        <taxon>Pseudomonadota</taxon>
        <taxon>Gammaproteobacteria</taxon>
        <taxon>Vibrionales</taxon>
        <taxon>Vibrionaceae</taxon>
        <taxon>Vibrio</taxon>
    </lineage>
</organism>
<evidence type="ECO:0000256" key="1">
    <source>
        <dbReference type="ARBA" id="ARBA00004651"/>
    </source>
</evidence>
<dbReference type="AlphaFoldDB" id="A0A1M5GW52"/>
<dbReference type="InterPro" id="IPR000522">
    <property type="entry name" value="ABC_transptr_permease_BtuC"/>
</dbReference>
<feature type="transmembrane region" description="Helical" evidence="8">
    <location>
        <begin position="73"/>
        <end position="93"/>
    </location>
</feature>
<evidence type="ECO:0000313" key="10">
    <source>
        <dbReference type="Proteomes" id="UP000184159"/>
    </source>
</evidence>
<evidence type="ECO:0000313" key="9">
    <source>
        <dbReference type="EMBL" id="SHG07986.1"/>
    </source>
</evidence>
<dbReference type="Gene3D" id="1.10.3470.10">
    <property type="entry name" value="ABC transporter involved in vitamin B12 uptake, BtuC"/>
    <property type="match status" value="1"/>
</dbReference>
<dbReference type="GO" id="GO:0022857">
    <property type="term" value="F:transmembrane transporter activity"/>
    <property type="evidence" value="ECO:0007669"/>
    <property type="project" value="InterPro"/>
</dbReference>
<reference evidence="10" key="1">
    <citation type="submission" date="2016-11" db="EMBL/GenBank/DDBJ databases">
        <authorList>
            <person name="Varghese N."/>
            <person name="Submissions S."/>
        </authorList>
    </citation>
    <scope>NUCLEOTIDE SEQUENCE [LARGE SCALE GENOMIC DNA]</scope>
    <source>
        <strain evidence="10">DSM 21264</strain>
    </source>
</reference>
<accession>A0A1M5GW52</accession>
<dbReference type="Proteomes" id="UP000184159">
    <property type="component" value="Unassembled WGS sequence"/>
</dbReference>
<dbReference type="InterPro" id="IPR037294">
    <property type="entry name" value="ABC_BtuC-like"/>
</dbReference>
<feature type="transmembrane region" description="Helical" evidence="8">
    <location>
        <begin position="247"/>
        <end position="278"/>
    </location>
</feature>
<evidence type="ECO:0000256" key="4">
    <source>
        <dbReference type="ARBA" id="ARBA00022475"/>
    </source>
</evidence>
<keyword evidence="10" id="KW-1185">Reference proteome</keyword>
<feature type="transmembrane region" description="Helical" evidence="8">
    <location>
        <begin position="105"/>
        <end position="124"/>
    </location>
</feature>
<dbReference type="RefSeq" id="WP_106407001.1">
    <property type="nucleotide sequence ID" value="NZ_FQUH01000027.1"/>
</dbReference>
<keyword evidence="3" id="KW-0813">Transport</keyword>
<sequence length="343" mass="36475">MSRPSPTIRPSATHTRMIRITLLLCLSGLVVLLAWWGLWAFSAIPMSLSTPYNAFFSSQPPGIAETVIVEIRLPRVIEAILVGAGLAVAGLLMQTLTRNPLASPSLFGVNAGAALGVALTSTLFLQQAYLSQPIAAIVGGALAWTIVVVLGGAWRTGAERKQLVLAGIAVSALCAAMTKALVILVEDQATGVMTWLAGSFASVSWQQVVLSWPPLLLALLMAWALAPKLNLFALGDERVQSLGVRLTWIRAFTGLLVFIIVGVCVSAVGSIAFVGLIVPHMARKLFGYDLRWLVPGTALVGAMLTLSADMFSRWVIFPSETPAGAVLALMGAPCFIYLVRKER</sequence>
<evidence type="ECO:0000256" key="8">
    <source>
        <dbReference type="SAM" id="Phobius"/>
    </source>
</evidence>
<gene>
    <name evidence="9" type="ORF">SAMN02745781_03916</name>
</gene>
<feature type="transmembrane region" description="Helical" evidence="8">
    <location>
        <begin position="323"/>
        <end position="340"/>
    </location>
</feature>
<evidence type="ECO:0000256" key="2">
    <source>
        <dbReference type="ARBA" id="ARBA00007935"/>
    </source>
</evidence>
<dbReference type="PANTHER" id="PTHR30472">
    <property type="entry name" value="FERRIC ENTEROBACTIN TRANSPORT SYSTEM PERMEASE PROTEIN"/>
    <property type="match status" value="1"/>
</dbReference>
<dbReference type="SUPFAM" id="SSF81345">
    <property type="entry name" value="ABC transporter involved in vitamin B12 uptake, BtuC"/>
    <property type="match status" value="1"/>
</dbReference>
<comment type="similarity">
    <text evidence="2">Belongs to the binding-protein-dependent transport system permease family. FecCD subfamily.</text>
</comment>
<comment type="subcellular location">
    <subcellularLocation>
        <location evidence="1">Cell membrane</location>
        <topology evidence="1">Multi-pass membrane protein</topology>
    </subcellularLocation>
</comment>
<evidence type="ECO:0000256" key="5">
    <source>
        <dbReference type="ARBA" id="ARBA00022692"/>
    </source>
</evidence>
<dbReference type="Pfam" id="PF01032">
    <property type="entry name" value="FecCD"/>
    <property type="match status" value="1"/>
</dbReference>
<feature type="transmembrane region" description="Helical" evidence="8">
    <location>
        <begin position="163"/>
        <end position="185"/>
    </location>
</feature>
<feature type="transmembrane region" description="Helical" evidence="8">
    <location>
        <begin position="130"/>
        <end position="151"/>
    </location>
</feature>
<protein>
    <submittedName>
        <fullName evidence="9">Iron complex transport system permease protein</fullName>
    </submittedName>
</protein>
<dbReference type="GO" id="GO:0005886">
    <property type="term" value="C:plasma membrane"/>
    <property type="evidence" value="ECO:0007669"/>
    <property type="project" value="UniProtKB-SubCell"/>
</dbReference>
<evidence type="ECO:0000256" key="3">
    <source>
        <dbReference type="ARBA" id="ARBA00022448"/>
    </source>
</evidence>